<comment type="caution">
    <text evidence="2">The sequence shown here is derived from an EMBL/GenBank/DDBJ whole genome shotgun (WGS) entry which is preliminary data.</text>
</comment>
<dbReference type="Proteomes" id="UP000462760">
    <property type="component" value="Unassembled WGS sequence"/>
</dbReference>
<feature type="transmembrane region" description="Helical" evidence="1">
    <location>
        <begin position="224"/>
        <end position="245"/>
    </location>
</feature>
<name>A0A844FFC5_9FIRM</name>
<feature type="transmembrane region" description="Helical" evidence="1">
    <location>
        <begin position="88"/>
        <end position="105"/>
    </location>
</feature>
<dbReference type="EMBL" id="VULR01000002">
    <property type="protein sequence ID" value="MSS42652.1"/>
    <property type="molecule type" value="Genomic_DNA"/>
</dbReference>
<feature type="transmembrane region" description="Helical" evidence="1">
    <location>
        <begin position="21"/>
        <end position="40"/>
    </location>
</feature>
<dbReference type="RefSeq" id="WP_154482779.1">
    <property type="nucleotide sequence ID" value="NZ_VULR01000002.1"/>
</dbReference>
<evidence type="ECO:0000256" key="1">
    <source>
        <dbReference type="SAM" id="Phobius"/>
    </source>
</evidence>
<keyword evidence="1" id="KW-0812">Transmembrane</keyword>
<feature type="transmembrane region" description="Helical" evidence="1">
    <location>
        <begin position="147"/>
        <end position="172"/>
    </location>
</feature>
<feature type="transmembrane region" description="Helical" evidence="1">
    <location>
        <begin position="184"/>
        <end position="203"/>
    </location>
</feature>
<sequence>MVNIKLKNFLKDSVKSIYESTKRFPITIGVCILLVIMLIITNENQSNLSKEAFEIIQRINMIISLGIPLSLCFKLIFEKKDMKKLNEVFIYILGIGALVLYYFYLLNDFKDTSIIRYIGLSIFLYLGFLYIPWLGNKKHYENYIIKVLGNFFLTVIYAVVIYFGFSAIIFTIDKLFSINIEWKIYYYMALIVFIVLMPSMFLAKIPYNNHDFSKVDYPKALKVLLLYIVIPLITIYTTILYAYFIKIIVTRNWPEGLVSHLVLWYSVITVGVVFFIHPLVDKNKLAKVFTFWIPKIIIPIIFMMFVSIGIRIREYGITENRYFVLVLGIWVLGIMIYFSAARKMKNIIIPISLSIIVLNAVFGPLSSFSISKYSQNKRFEEILVKNNMLYNGKIVKPKAKLPEKDKIEMSMILSYFKDKHSLNNVKYLPNNFETDDMTEVFGFPYTFAENGYGKKYHYFASDKLEKTIEIKDYDYLVSINDLINSRVEIKISEKINCTVYNHVLKIKDGEDIIYEKNIEEFIKIIFNKYNNELDNSEINIEDMTFEDENEKVKIKFIFNNISLESSGEGLIENINDIGLDIVLKIK</sequence>
<dbReference type="InterPro" id="IPR025291">
    <property type="entry name" value="DUF4153"/>
</dbReference>
<feature type="transmembrane region" description="Helical" evidence="1">
    <location>
        <begin position="257"/>
        <end position="276"/>
    </location>
</feature>
<keyword evidence="1" id="KW-1133">Transmembrane helix</keyword>
<protein>
    <submittedName>
        <fullName evidence="2">DUF4153 domain-containing protein</fullName>
    </submittedName>
</protein>
<feature type="transmembrane region" description="Helical" evidence="1">
    <location>
        <begin position="117"/>
        <end position="135"/>
    </location>
</feature>
<evidence type="ECO:0000313" key="3">
    <source>
        <dbReference type="Proteomes" id="UP000462760"/>
    </source>
</evidence>
<gene>
    <name evidence="2" type="ORF">FYJ27_02730</name>
</gene>
<dbReference type="Pfam" id="PF13687">
    <property type="entry name" value="DUF4153"/>
    <property type="match status" value="1"/>
</dbReference>
<dbReference type="AlphaFoldDB" id="A0A844FFC5"/>
<proteinExistence type="predicted"/>
<organism evidence="2 3">
    <name type="scientific">Anaerosalibacter bizertensis</name>
    <dbReference type="NCBI Taxonomy" id="932217"/>
    <lineage>
        <taxon>Bacteria</taxon>
        <taxon>Bacillati</taxon>
        <taxon>Bacillota</taxon>
        <taxon>Tissierellia</taxon>
        <taxon>Tissierellales</taxon>
        <taxon>Sporanaerobacteraceae</taxon>
        <taxon>Anaerosalibacter</taxon>
    </lineage>
</organism>
<feature type="transmembrane region" description="Helical" evidence="1">
    <location>
        <begin position="322"/>
        <end position="340"/>
    </location>
</feature>
<reference evidence="2 3" key="1">
    <citation type="submission" date="2019-08" db="EMBL/GenBank/DDBJ databases">
        <title>In-depth cultivation of the pig gut microbiome towards novel bacterial diversity and tailored functional studies.</title>
        <authorList>
            <person name="Wylensek D."/>
            <person name="Hitch T.C.A."/>
            <person name="Clavel T."/>
        </authorList>
    </citation>
    <scope>NUCLEOTIDE SEQUENCE [LARGE SCALE GENOMIC DNA]</scope>
    <source>
        <strain evidence="2 3">Med78-601-WT-4W-RMD-3</strain>
    </source>
</reference>
<feature type="transmembrane region" description="Helical" evidence="1">
    <location>
        <begin position="347"/>
        <end position="368"/>
    </location>
</feature>
<dbReference type="OrthoDB" id="9809196at2"/>
<accession>A0A844FFC5</accession>
<keyword evidence="1" id="KW-0472">Membrane</keyword>
<feature type="transmembrane region" description="Helical" evidence="1">
    <location>
        <begin position="288"/>
        <end position="310"/>
    </location>
</feature>
<evidence type="ECO:0000313" key="2">
    <source>
        <dbReference type="EMBL" id="MSS42652.1"/>
    </source>
</evidence>
<feature type="transmembrane region" description="Helical" evidence="1">
    <location>
        <begin position="55"/>
        <end position="76"/>
    </location>
</feature>